<evidence type="ECO:0008006" key="4">
    <source>
        <dbReference type="Google" id="ProtNLM"/>
    </source>
</evidence>
<dbReference type="AlphaFoldDB" id="A0A0F9TV33"/>
<dbReference type="Pfam" id="PF07364">
    <property type="entry name" value="DUF1485"/>
    <property type="match status" value="1"/>
</dbReference>
<accession>A0A0F9TV33</accession>
<dbReference type="Pfam" id="PF07171">
    <property type="entry name" value="MlrC_C"/>
    <property type="match status" value="1"/>
</dbReference>
<dbReference type="InterPro" id="IPR015995">
    <property type="entry name" value="MlrC_N"/>
</dbReference>
<dbReference type="InterPro" id="IPR009197">
    <property type="entry name" value="MlrC"/>
</dbReference>
<proteinExistence type="predicted"/>
<feature type="domain" description="Microcystin LR degradation protein MlrC N-terminal" evidence="2">
    <location>
        <begin position="2"/>
        <end position="292"/>
    </location>
</feature>
<evidence type="ECO:0000259" key="1">
    <source>
        <dbReference type="Pfam" id="PF07171"/>
    </source>
</evidence>
<protein>
    <recommendedName>
        <fullName evidence="4">Microcystin LR degradation protein MlrC N-terminal domain-containing protein</fullName>
    </recommendedName>
</protein>
<dbReference type="EMBL" id="LAZR01000188">
    <property type="protein sequence ID" value="KKN83214.1"/>
    <property type="molecule type" value="Genomic_DNA"/>
</dbReference>
<sequence>MRVAMAGFLHETNTFAPEPADMTAFKAGGGYVPMVSGPAMVDAFQEVNLGMTGALKIAEESGWDVVPILWAGAIPSAPVTQDAFDSILSDILDGLRNAGPLDGVFLDLHGAMVAVHHDDGEAEIARQVRALVGPDVPIAAALDLHGNISEAFVNTVDVLAGFRTYPHIDMADTGAAAARLLDHVMKTGTRPAKAFRRMSYLVPIPFQTTDMAPAKGLYEGLTEVEAQGALSASLFMGFPAADIADCGPTAVAYADTQEAADAAVDAVADAYAAAEAAFENKTFLPKAAVAYAISAANEVGQGPVVIADTQDNPGAGGVSATTGMLRALIDADAQDAAIGLIVDPRSAAQAHELGEGARAVFRIGGHPGLPDDSPVEVEAVVEMLSDGKVKATGPYYGGTMLDLGPSACLRIGGVRVAVTTRIAQMADREMFRFVGIAPETQKVVVVKSSTHFRADFTPSAREIIVACAPGPMPFDPADLPFTRLRDGLRLSPSGPVFGAARAAAARPDTGGSTGGVQI</sequence>
<evidence type="ECO:0000313" key="3">
    <source>
        <dbReference type="EMBL" id="KKN83214.1"/>
    </source>
</evidence>
<evidence type="ECO:0000259" key="2">
    <source>
        <dbReference type="Pfam" id="PF07364"/>
    </source>
</evidence>
<dbReference type="PIRSF" id="PIRSF012702">
    <property type="entry name" value="UCP012702"/>
    <property type="match status" value="1"/>
</dbReference>
<feature type="domain" description="Microcystin LR degradation protein MlrC C-terminal" evidence="1">
    <location>
        <begin position="306"/>
        <end position="483"/>
    </location>
</feature>
<gene>
    <name evidence="3" type="ORF">LCGC14_0300870</name>
</gene>
<dbReference type="InterPro" id="IPR010799">
    <property type="entry name" value="MlrC_C"/>
</dbReference>
<comment type="caution">
    <text evidence="3">The sequence shown here is derived from an EMBL/GenBank/DDBJ whole genome shotgun (WGS) entry which is preliminary data.</text>
</comment>
<organism evidence="3">
    <name type="scientific">marine sediment metagenome</name>
    <dbReference type="NCBI Taxonomy" id="412755"/>
    <lineage>
        <taxon>unclassified sequences</taxon>
        <taxon>metagenomes</taxon>
        <taxon>ecological metagenomes</taxon>
    </lineage>
</organism>
<name>A0A0F9TV33_9ZZZZ</name>
<reference evidence="3" key="1">
    <citation type="journal article" date="2015" name="Nature">
        <title>Complex archaea that bridge the gap between prokaryotes and eukaryotes.</title>
        <authorList>
            <person name="Spang A."/>
            <person name="Saw J.H."/>
            <person name="Jorgensen S.L."/>
            <person name="Zaremba-Niedzwiedzka K."/>
            <person name="Martijn J."/>
            <person name="Lind A.E."/>
            <person name="van Eijk R."/>
            <person name="Schleper C."/>
            <person name="Guy L."/>
            <person name="Ettema T.J."/>
        </authorList>
    </citation>
    <scope>NUCLEOTIDE SEQUENCE</scope>
</reference>